<dbReference type="SUPFAM" id="SSF56672">
    <property type="entry name" value="DNA/RNA polymerases"/>
    <property type="match status" value="1"/>
</dbReference>
<dbReference type="Proteomes" id="UP000765509">
    <property type="component" value="Unassembled WGS sequence"/>
</dbReference>
<reference evidence="2" key="1">
    <citation type="submission" date="2021-03" db="EMBL/GenBank/DDBJ databases">
        <title>Draft genome sequence of rust myrtle Austropuccinia psidii MF-1, a brazilian biotype.</title>
        <authorList>
            <person name="Quecine M.C."/>
            <person name="Pachon D.M.R."/>
            <person name="Bonatelli M.L."/>
            <person name="Correr F.H."/>
            <person name="Franceschini L.M."/>
            <person name="Leite T.F."/>
            <person name="Margarido G.R.A."/>
            <person name="Almeida C.A."/>
            <person name="Ferrarezi J.A."/>
            <person name="Labate C.A."/>
        </authorList>
    </citation>
    <scope>NUCLEOTIDE SEQUENCE</scope>
    <source>
        <strain evidence="2">MF-1</strain>
    </source>
</reference>
<organism evidence="2 3">
    <name type="scientific">Austropuccinia psidii MF-1</name>
    <dbReference type="NCBI Taxonomy" id="1389203"/>
    <lineage>
        <taxon>Eukaryota</taxon>
        <taxon>Fungi</taxon>
        <taxon>Dikarya</taxon>
        <taxon>Basidiomycota</taxon>
        <taxon>Pucciniomycotina</taxon>
        <taxon>Pucciniomycetes</taxon>
        <taxon>Pucciniales</taxon>
        <taxon>Sphaerophragmiaceae</taxon>
        <taxon>Austropuccinia</taxon>
    </lineage>
</organism>
<protein>
    <recommendedName>
        <fullName evidence="1">Reverse transcriptase/retrotransposon-derived protein RNase H-like domain-containing protein</fullName>
    </recommendedName>
</protein>
<accession>A0A9Q3L0E8</accession>
<evidence type="ECO:0000313" key="2">
    <source>
        <dbReference type="EMBL" id="MBW0589496.1"/>
    </source>
</evidence>
<dbReference type="PANTHER" id="PTHR34072">
    <property type="entry name" value="ENZYMATIC POLYPROTEIN-RELATED"/>
    <property type="match status" value="1"/>
</dbReference>
<name>A0A9Q3L0E8_9BASI</name>
<keyword evidence="3" id="KW-1185">Reference proteome</keyword>
<evidence type="ECO:0000259" key="1">
    <source>
        <dbReference type="Pfam" id="PF17919"/>
    </source>
</evidence>
<comment type="caution">
    <text evidence="2">The sequence shown here is derived from an EMBL/GenBank/DDBJ whole genome shotgun (WGS) entry which is preliminary data.</text>
</comment>
<feature type="domain" description="Reverse transcriptase/retrotransposon-derived protein RNase H-like" evidence="1">
    <location>
        <begin position="1"/>
        <end position="103"/>
    </location>
</feature>
<dbReference type="InterPro" id="IPR041577">
    <property type="entry name" value="RT_RNaseH_2"/>
</dbReference>
<dbReference type="InterPro" id="IPR043502">
    <property type="entry name" value="DNA/RNA_pol_sf"/>
</dbReference>
<dbReference type="AlphaFoldDB" id="A0A9Q3L0E8"/>
<dbReference type="Pfam" id="PF17919">
    <property type="entry name" value="RT_RNaseH_2"/>
    <property type="match status" value="1"/>
</dbReference>
<evidence type="ECO:0000313" key="3">
    <source>
        <dbReference type="Proteomes" id="UP000765509"/>
    </source>
</evidence>
<dbReference type="EMBL" id="AVOT02134554">
    <property type="protein sequence ID" value="MBW0589496.1"/>
    <property type="molecule type" value="Genomic_DNA"/>
</dbReference>
<sequence length="113" mass="13051">MTEERVKAYEELEKTLKNSRVLLITDWKLAFKMYIDACGEGLGAAPHQKQIINDKPVEGPICFISRKIKRTEAIYGASQMECLFLVWELEKLSNYLDGTVFDVLTDWNSVKYL</sequence>
<proteinExistence type="predicted"/>
<gene>
    <name evidence="2" type="ORF">O181_129211</name>
</gene>